<evidence type="ECO:0000313" key="1">
    <source>
        <dbReference type="EMBL" id="GBM46381.1"/>
    </source>
</evidence>
<keyword evidence="2" id="KW-1185">Reference proteome</keyword>
<dbReference type="Proteomes" id="UP000499080">
    <property type="component" value="Unassembled WGS sequence"/>
</dbReference>
<dbReference type="AlphaFoldDB" id="A0A4Y2FZ26"/>
<dbReference type="EMBL" id="BGPR01001134">
    <property type="protein sequence ID" value="GBM46381.1"/>
    <property type="molecule type" value="Genomic_DNA"/>
</dbReference>
<gene>
    <name evidence="1" type="ORF">AVEN_65979_1</name>
</gene>
<evidence type="ECO:0000313" key="2">
    <source>
        <dbReference type="Proteomes" id="UP000499080"/>
    </source>
</evidence>
<comment type="caution">
    <text evidence="1">The sequence shown here is derived from an EMBL/GenBank/DDBJ whole genome shotgun (WGS) entry which is preliminary data.</text>
</comment>
<organism evidence="1 2">
    <name type="scientific">Araneus ventricosus</name>
    <name type="common">Orbweaver spider</name>
    <name type="synonym">Epeira ventricosa</name>
    <dbReference type="NCBI Taxonomy" id="182803"/>
    <lineage>
        <taxon>Eukaryota</taxon>
        <taxon>Metazoa</taxon>
        <taxon>Ecdysozoa</taxon>
        <taxon>Arthropoda</taxon>
        <taxon>Chelicerata</taxon>
        <taxon>Arachnida</taxon>
        <taxon>Araneae</taxon>
        <taxon>Araneomorphae</taxon>
        <taxon>Entelegynae</taxon>
        <taxon>Araneoidea</taxon>
        <taxon>Araneidae</taxon>
        <taxon>Araneus</taxon>
    </lineage>
</organism>
<protein>
    <submittedName>
        <fullName evidence="1">Uncharacterized protein</fullName>
    </submittedName>
</protein>
<reference evidence="1 2" key="1">
    <citation type="journal article" date="2019" name="Sci. Rep.">
        <title>Orb-weaving spider Araneus ventricosus genome elucidates the spidroin gene catalogue.</title>
        <authorList>
            <person name="Kono N."/>
            <person name="Nakamura H."/>
            <person name="Ohtoshi R."/>
            <person name="Moran D.A.P."/>
            <person name="Shinohara A."/>
            <person name="Yoshida Y."/>
            <person name="Fujiwara M."/>
            <person name="Mori M."/>
            <person name="Tomita M."/>
            <person name="Arakawa K."/>
        </authorList>
    </citation>
    <scope>NUCLEOTIDE SEQUENCE [LARGE SCALE GENOMIC DNA]</scope>
</reference>
<proteinExistence type="predicted"/>
<name>A0A4Y2FZ26_ARAVE</name>
<accession>A0A4Y2FZ26</accession>
<sequence>MDQLQTVGKKQIHLEPLVIACHLPVEESDWNTPWFADSTLQVRKRFERNNELFTNTSRRGARLSLCSKKNWLATSGFGSPRAVRELFVS</sequence>